<dbReference type="PANTHER" id="PTHR34477:SF1">
    <property type="entry name" value="UPF0213 PROTEIN YHBQ"/>
    <property type="match status" value="1"/>
</dbReference>
<dbReference type="InterPro" id="IPR035901">
    <property type="entry name" value="GIY-YIG_endonuc_sf"/>
</dbReference>
<dbReference type="EMBL" id="MFFB01000018">
    <property type="protein sequence ID" value="OGE94408.1"/>
    <property type="molecule type" value="Genomic_DNA"/>
</dbReference>
<comment type="similarity">
    <text evidence="1">Belongs to the UPF0213 family.</text>
</comment>
<dbReference type="SUPFAM" id="SSF82771">
    <property type="entry name" value="GIY-YIG endonuclease"/>
    <property type="match status" value="1"/>
</dbReference>
<evidence type="ECO:0000313" key="4">
    <source>
        <dbReference type="Proteomes" id="UP000177281"/>
    </source>
</evidence>
<evidence type="ECO:0000259" key="2">
    <source>
        <dbReference type="PROSITE" id="PS50164"/>
    </source>
</evidence>
<sequence length="82" mass="9930">MHYYVYVLKSLRDSIRYVGSGEDYLERLRRHNKGDYRFTKGHRPWELVHTEGFETRPQAVRREKFLKSGQGRAYLDKILRAK</sequence>
<dbReference type="InterPro" id="IPR050190">
    <property type="entry name" value="UPF0213_domain"/>
</dbReference>
<dbReference type="Gene3D" id="3.40.1440.10">
    <property type="entry name" value="GIY-YIG endonuclease"/>
    <property type="match status" value="1"/>
</dbReference>
<accession>A0A1F5PWU5</accession>
<evidence type="ECO:0000313" key="3">
    <source>
        <dbReference type="EMBL" id="OGE94408.1"/>
    </source>
</evidence>
<dbReference type="InterPro" id="IPR000305">
    <property type="entry name" value="GIY-YIG_endonuc"/>
</dbReference>
<gene>
    <name evidence="3" type="ORF">A3B10_01240</name>
</gene>
<dbReference type="AlphaFoldDB" id="A0A1F5PWU5"/>
<evidence type="ECO:0000256" key="1">
    <source>
        <dbReference type="ARBA" id="ARBA00007435"/>
    </source>
</evidence>
<proteinExistence type="inferred from homology"/>
<organism evidence="3 4">
    <name type="scientific">Candidatus Doudnabacteria bacterium RIFCSPLOWO2_01_FULL_44_21</name>
    <dbReference type="NCBI Taxonomy" id="1817841"/>
    <lineage>
        <taxon>Bacteria</taxon>
        <taxon>Candidatus Doudnaibacteriota</taxon>
    </lineage>
</organism>
<name>A0A1F5PWU5_9BACT</name>
<comment type="caution">
    <text evidence="3">The sequence shown here is derived from an EMBL/GenBank/DDBJ whole genome shotgun (WGS) entry which is preliminary data.</text>
</comment>
<dbReference type="CDD" id="cd10449">
    <property type="entry name" value="GIY-YIG_SLX1_like"/>
    <property type="match status" value="1"/>
</dbReference>
<protein>
    <recommendedName>
        <fullName evidence="2">GIY-YIG domain-containing protein</fullName>
    </recommendedName>
</protein>
<feature type="domain" description="GIY-YIG" evidence="2">
    <location>
        <begin position="1"/>
        <end position="77"/>
    </location>
</feature>
<dbReference type="Proteomes" id="UP000177281">
    <property type="component" value="Unassembled WGS sequence"/>
</dbReference>
<dbReference type="Pfam" id="PF01541">
    <property type="entry name" value="GIY-YIG"/>
    <property type="match status" value="1"/>
</dbReference>
<reference evidence="3 4" key="1">
    <citation type="journal article" date="2016" name="Nat. Commun.">
        <title>Thousands of microbial genomes shed light on interconnected biogeochemical processes in an aquifer system.</title>
        <authorList>
            <person name="Anantharaman K."/>
            <person name="Brown C.T."/>
            <person name="Hug L.A."/>
            <person name="Sharon I."/>
            <person name="Castelle C.J."/>
            <person name="Probst A.J."/>
            <person name="Thomas B.C."/>
            <person name="Singh A."/>
            <person name="Wilkins M.J."/>
            <person name="Karaoz U."/>
            <person name="Brodie E.L."/>
            <person name="Williams K.H."/>
            <person name="Hubbard S.S."/>
            <person name="Banfield J.F."/>
        </authorList>
    </citation>
    <scope>NUCLEOTIDE SEQUENCE [LARGE SCALE GENOMIC DNA]</scope>
</reference>
<dbReference type="PROSITE" id="PS50164">
    <property type="entry name" value="GIY_YIG"/>
    <property type="match status" value="1"/>
</dbReference>
<dbReference type="PANTHER" id="PTHR34477">
    <property type="entry name" value="UPF0213 PROTEIN YHBQ"/>
    <property type="match status" value="1"/>
</dbReference>